<sequence length="324" mass="38152">MSENNASFNYIVRDEIISNKHSIKDLSDILYAITLNFNNHLEDTWVFNFHNQSILDFIVNSIADLKNSFHKEFESMQYSLGYNKNNEVQQVVIYQGVDKLSSKLKWNKLKIKDFVFDHLTDEKNKNRIRAQNFIIGAFLGYGYLNDPSKVSNLQIRVYNELFADIFLAASKSFGLEFKYLKSTKKTILYLKKREAISDFLKILKTNFSYLRFEDIRVVKDYTNNLTRLENINHSNTQKLAKLAGELKVKIDYIMAKRPVKLAHTPPTFQKYCQLRRDNFVGSLNEIVEKMQKDYQISISKSGLNHFNRKIKQMFEEIVREEESK</sequence>
<dbReference type="Pfam" id="PF02650">
    <property type="entry name" value="HTH_WhiA"/>
    <property type="match status" value="1"/>
</dbReference>
<dbReference type="EMBL" id="JAOXHL010000003">
    <property type="protein sequence ID" value="MCV3728631.1"/>
    <property type="molecule type" value="Genomic_DNA"/>
</dbReference>
<evidence type="ECO:0000313" key="6">
    <source>
        <dbReference type="EMBL" id="MCV3728631.1"/>
    </source>
</evidence>
<reference evidence="6 7" key="1">
    <citation type="journal article" date="2020" name="Int. J. Syst. Evol. Microbiol.">
        <title>Ureaplasma miroungigenitalium sp. nov. isolated from northern elephant seals (Mirounga angustirostris) and Ureaplasma zalophigenitalium sp. nov. isolated from California sea lions (Zalophus californianus).</title>
        <authorList>
            <person name="Volokhov D.V."/>
            <person name="Gulland F.M."/>
            <person name="Gao Y."/>
            <person name="Chizhikov V.E."/>
        </authorList>
    </citation>
    <scope>NUCLEOTIDE SEQUENCE [LARGE SCALE GENOMIC DNA]</scope>
    <source>
        <strain evidence="6 7">ES3182-GEN</strain>
    </source>
</reference>
<dbReference type="Proteomes" id="UP001208245">
    <property type="component" value="Unassembled WGS sequence"/>
</dbReference>
<keyword evidence="7" id="KW-1185">Reference proteome</keyword>
<dbReference type="InterPro" id="IPR003802">
    <property type="entry name" value="Sporulation_regulator_WhiA"/>
</dbReference>
<evidence type="ECO:0000256" key="3">
    <source>
        <dbReference type="ARBA" id="ARBA00023306"/>
    </source>
</evidence>
<evidence type="ECO:0000256" key="1">
    <source>
        <dbReference type="ARBA" id="ARBA00022618"/>
    </source>
</evidence>
<comment type="caution">
    <text evidence="6">The sequence shown here is derived from an EMBL/GenBank/DDBJ whole genome shotgun (WGS) entry which is preliminary data.</text>
</comment>
<dbReference type="InterPro" id="IPR023054">
    <property type="entry name" value="Sporulation_regulator_WhiA_C"/>
</dbReference>
<dbReference type="SUPFAM" id="SSF55608">
    <property type="entry name" value="Homing endonucleases"/>
    <property type="match status" value="1"/>
</dbReference>
<dbReference type="GO" id="GO:0003677">
    <property type="term" value="F:DNA binding"/>
    <property type="evidence" value="ECO:0007669"/>
    <property type="project" value="UniProtKB-KW"/>
</dbReference>
<evidence type="ECO:0000256" key="2">
    <source>
        <dbReference type="ARBA" id="ARBA00023125"/>
    </source>
</evidence>
<proteinExistence type="predicted"/>
<dbReference type="InterPro" id="IPR027434">
    <property type="entry name" value="Homing_endonucl"/>
</dbReference>
<keyword evidence="3" id="KW-0131">Cell cycle</keyword>
<feature type="domain" description="Sporulation regulator WhiA C-terminal" evidence="4">
    <location>
        <begin position="226"/>
        <end position="313"/>
    </location>
</feature>
<name>A0ABT3BNG3_9BACT</name>
<keyword evidence="2 6" id="KW-0238">DNA-binding</keyword>
<dbReference type="InterPro" id="IPR039518">
    <property type="entry name" value="WhiA_LAGLIDADG_dom"/>
</dbReference>
<dbReference type="PANTHER" id="PTHR37307:SF1">
    <property type="entry name" value="CELL DIVISION PROTEIN WHIA-RELATED"/>
    <property type="match status" value="1"/>
</dbReference>
<keyword evidence="1" id="KW-0132">Cell division</keyword>
<protein>
    <submittedName>
        <fullName evidence="6">DNA-binding protein WhiA</fullName>
    </submittedName>
</protein>
<feature type="domain" description="WhiA LAGLIDADG-like" evidence="5">
    <location>
        <begin position="131"/>
        <end position="220"/>
    </location>
</feature>
<dbReference type="Gene3D" id="3.10.28.10">
    <property type="entry name" value="Homing endonucleases"/>
    <property type="match status" value="1"/>
</dbReference>
<organism evidence="6 7">
    <name type="scientific">Ureaplasma miroungigenitalium</name>
    <dbReference type="NCBI Taxonomy" id="1042321"/>
    <lineage>
        <taxon>Bacteria</taxon>
        <taxon>Bacillati</taxon>
        <taxon>Mycoplasmatota</taxon>
        <taxon>Mycoplasmoidales</taxon>
        <taxon>Mycoplasmoidaceae</taxon>
        <taxon>Ureaplasma</taxon>
    </lineage>
</organism>
<gene>
    <name evidence="6" type="primary">whiA</name>
    <name evidence="6" type="ORF">OF376_02495</name>
</gene>
<dbReference type="PANTHER" id="PTHR37307">
    <property type="entry name" value="CELL DIVISION PROTEIN WHIA-RELATED"/>
    <property type="match status" value="1"/>
</dbReference>
<accession>A0ABT3BNG3</accession>
<evidence type="ECO:0000313" key="7">
    <source>
        <dbReference type="Proteomes" id="UP001208245"/>
    </source>
</evidence>
<evidence type="ECO:0000259" key="4">
    <source>
        <dbReference type="Pfam" id="PF02650"/>
    </source>
</evidence>
<dbReference type="RefSeq" id="WP_263821944.1">
    <property type="nucleotide sequence ID" value="NZ_JAOXHL010000003.1"/>
</dbReference>
<evidence type="ECO:0000259" key="5">
    <source>
        <dbReference type="Pfam" id="PF14527"/>
    </source>
</evidence>
<dbReference type="NCBIfam" id="TIGR00647">
    <property type="entry name" value="DNA_bind_WhiA"/>
    <property type="match status" value="1"/>
</dbReference>
<dbReference type="Pfam" id="PF14527">
    <property type="entry name" value="LAGLIDADG_WhiA"/>
    <property type="match status" value="1"/>
</dbReference>